<evidence type="ECO:0000259" key="2">
    <source>
        <dbReference type="SMART" id="SM00233"/>
    </source>
</evidence>
<keyword evidence="4" id="KW-1185">Reference proteome</keyword>
<protein>
    <recommendedName>
        <fullName evidence="2">PH domain-containing protein</fullName>
    </recommendedName>
</protein>
<dbReference type="InterPro" id="IPR001849">
    <property type="entry name" value="PH_domain"/>
</dbReference>
<proteinExistence type="predicted"/>
<sequence>MSGELRRRMGGTTSPSPSPPSSSSTRGAMADGMDYDESNLSASALLSASPVHSSSVWKLHVPAFYALLPSHVRWMLSCRCCPSGWGPRWKRRRLIALGGYLYRFEDYDEDDGRGGGGDPPKGAPVPVTTVDARVVVLDRENDDDDDDDDDDDVWGSGDLAKILPGGCRAIFEVSSSGKTHRFAVETMEEATIWVTSLRQMRQDAITRGMGHSAGVPYPPRWESFDMSARRLVDKKTRIKRRLEAMDKREIEMQIVGGGGMSTGYYS</sequence>
<evidence type="ECO:0000256" key="1">
    <source>
        <dbReference type="SAM" id="MobiDB-lite"/>
    </source>
</evidence>
<dbReference type="SMART" id="SM00233">
    <property type="entry name" value="PH"/>
    <property type="match status" value="1"/>
</dbReference>
<reference evidence="3 4" key="1">
    <citation type="submission" date="2024-10" db="EMBL/GenBank/DDBJ databases">
        <title>Updated reference genomes for cyclostephanoid diatoms.</title>
        <authorList>
            <person name="Roberts W.R."/>
            <person name="Alverson A.J."/>
        </authorList>
    </citation>
    <scope>NUCLEOTIDE SEQUENCE [LARGE SCALE GENOMIC DNA]</scope>
    <source>
        <strain evidence="3 4">AJA228-03</strain>
    </source>
</reference>
<dbReference type="AlphaFoldDB" id="A0ABD3RWH0"/>
<comment type="caution">
    <text evidence="3">The sequence shown here is derived from an EMBL/GenBank/DDBJ whole genome shotgun (WGS) entry which is preliminary data.</text>
</comment>
<feature type="region of interest" description="Disordered" evidence="1">
    <location>
        <begin position="1"/>
        <end position="33"/>
    </location>
</feature>
<dbReference type="Proteomes" id="UP001530377">
    <property type="component" value="Unassembled WGS sequence"/>
</dbReference>
<dbReference type="Gene3D" id="2.30.29.30">
    <property type="entry name" value="Pleckstrin-homology domain (PH domain)/Phosphotyrosine-binding domain (PTB)"/>
    <property type="match status" value="1"/>
</dbReference>
<dbReference type="SUPFAM" id="SSF50729">
    <property type="entry name" value="PH domain-like"/>
    <property type="match status" value="1"/>
</dbReference>
<name>A0ABD3RWH0_9STRA</name>
<evidence type="ECO:0000313" key="3">
    <source>
        <dbReference type="EMBL" id="KAL3816532.1"/>
    </source>
</evidence>
<evidence type="ECO:0000313" key="4">
    <source>
        <dbReference type="Proteomes" id="UP001530377"/>
    </source>
</evidence>
<dbReference type="EMBL" id="JALLPB020000143">
    <property type="protein sequence ID" value="KAL3816532.1"/>
    <property type="molecule type" value="Genomic_DNA"/>
</dbReference>
<gene>
    <name evidence="3" type="ORF">ACHAXA_011831</name>
</gene>
<organism evidence="3 4">
    <name type="scientific">Cyclostephanos tholiformis</name>
    <dbReference type="NCBI Taxonomy" id="382380"/>
    <lineage>
        <taxon>Eukaryota</taxon>
        <taxon>Sar</taxon>
        <taxon>Stramenopiles</taxon>
        <taxon>Ochrophyta</taxon>
        <taxon>Bacillariophyta</taxon>
        <taxon>Coscinodiscophyceae</taxon>
        <taxon>Thalassiosirophycidae</taxon>
        <taxon>Stephanodiscales</taxon>
        <taxon>Stephanodiscaceae</taxon>
        <taxon>Cyclostephanos</taxon>
    </lineage>
</organism>
<dbReference type="InterPro" id="IPR011993">
    <property type="entry name" value="PH-like_dom_sf"/>
</dbReference>
<accession>A0ABD3RWH0</accession>
<feature type="domain" description="PH" evidence="2">
    <location>
        <begin position="50"/>
        <end position="204"/>
    </location>
</feature>